<dbReference type="EC" id="2.1.1.177" evidence="7"/>
<evidence type="ECO:0000256" key="7">
    <source>
        <dbReference type="HAMAP-Rule" id="MF_00658"/>
    </source>
</evidence>
<dbReference type="EMBL" id="FMHG01000002">
    <property type="protein sequence ID" value="SCJ88419.1"/>
    <property type="molecule type" value="Genomic_DNA"/>
</dbReference>
<comment type="subunit">
    <text evidence="7">Homodimer.</text>
</comment>
<dbReference type="AlphaFoldDB" id="A0A1C6K298"/>
<evidence type="ECO:0000256" key="5">
    <source>
        <dbReference type="ARBA" id="ARBA00022691"/>
    </source>
</evidence>
<keyword evidence="1 7" id="KW-0963">Cytoplasm</keyword>
<comment type="subcellular location">
    <subcellularLocation>
        <location evidence="7">Cytoplasm</location>
    </subcellularLocation>
</comment>
<reference evidence="8" key="1">
    <citation type="submission" date="2015-09" db="EMBL/GenBank/DDBJ databases">
        <authorList>
            <consortium name="Pathogen Informatics"/>
        </authorList>
    </citation>
    <scope>NUCLEOTIDE SEQUENCE</scope>
    <source>
        <strain evidence="8">2789STDY5834896</strain>
    </source>
</reference>
<dbReference type="HAMAP" id="MF_00658">
    <property type="entry name" value="23SrRNA_methyltr_H"/>
    <property type="match status" value="1"/>
</dbReference>
<protein>
    <recommendedName>
        <fullName evidence="7">Ribosomal RNA large subunit methyltransferase H</fullName>
        <ecNumber evidence="7">2.1.1.177</ecNumber>
    </recommendedName>
    <alternativeName>
        <fullName evidence="7">23S rRNA (pseudouridine1915-N3)-methyltransferase</fullName>
    </alternativeName>
    <alternativeName>
        <fullName evidence="7">23S rRNA m3Psi1915 methyltransferase</fullName>
    </alternativeName>
    <alternativeName>
        <fullName evidence="7">rRNA (pseudouridine-N3-)-methyltransferase RlmH</fullName>
    </alternativeName>
</protein>
<feature type="binding site" evidence="7">
    <location>
        <position position="72"/>
    </location>
    <ligand>
        <name>S-adenosyl-L-methionine</name>
        <dbReference type="ChEBI" id="CHEBI:59789"/>
    </ligand>
</feature>
<comment type="similarity">
    <text evidence="6 7">Belongs to the RNA methyltransferase RlmH family.</text>
</comment>
<evidence type="ECO:0000256" key="4">
    <source>
        <dbReference type="ARBA" id="ARBA00022679"/>
    </source>
</evidence>
<feature type="binding site" evidence="7">
    <location>
        <position position="104"/>
    </location>
    <ligand>
        <name>S-adenosyl-L-methionine</name>
        <dbReference type="ChEBI" id="CHEBI:59789"/>
    </ligand>
</feature>
<name>A0A1C6K298_9FIRM</name>
<sequence>MLSVQVLCIGKLKEKYLVQGCQEYAKRLQSFCKLTVTELPETRLHDSVDAVLADEGQRLLAKLPAGGYHIALCVEGQTCSSPQLSQLLQKKALAGISQFTFVIGGSYGLHEQVKKACQMRLSVSPMTFPHQLFRLMLLEQIYRAFSIGANTKYHK</sequence>
<keyword evidence="4 7" id="KW-0808">Transferase</keyword>
<dbReference type="InterPro" id="IPR029026">
    <property type="entry name" value="tRNA_m1G_MTases_N"/>
</dbReference>
<evidence type="ECO:0000256" key="6">
    <source>
        <dbReference type="ARBA" id="ARBA00038303"/>
    </source>
</evidence>
<evidence type="ECO:0000256" key="3">
    <source>
        <dbReference type="ARBA" id="ARBA00022603"/>
    </source>
</evidence>
<organism evidence="8">
    <name type="scientific">uncultured Anaerotruncus sp</name>
    <dbReference type="NCBI Taxonomy" id="905011"/>
    <lineage>
        <taxon>Bacteria</taxon>
        <taxon>Bacillati</taxon>
        <taxon>Bacillota</taxon>
        <taxon>Clostridia</taxon>
        <taxon>Eubacteriales</taxon>
        <taxon>Oscillospiraceae</taxon>
        <taxon>Anaerotruncus</taxon>
        <taxon>environmental samples</taxon>
    </lineage>
</organism>
<dbReference type="Pfam" id="PF02590">
    <property type="entry name" value="SPOUT_MTase"/>
    <property type="match status" value="1"/>
</dbReference>
<keyword evidence="5 7" id="KW-0949">S-adenosyl-L-methionine</keyword>
<feature type="binding site" evidence="7">
    <location>
        <begin position="123"/>
        <end position="128"/>
    </location>
    <ligand>
        <name>S-adenosyl-L-methionine</name>
        <dbReference type="ChEBI" id="CHEBI:59789"/>
    </ligand>
</feature>
<keyword evidence="2 7" id="KW-0698">rRNA processing</keyword>
<dbReference type="Gene3D" id="3.40.1280.10">
    <property type="match status" value="1"/>
</dbReference>
<accession>A0A1C6K298</accession>
<dbReference type="SUPFAM" id="SSF75217">
    <property type="entry name" value="alpha/beta knot"/>
    <property type="match status" value="1"/>
</dbReference>
<dbReference type="InterPro" id="IPR029028">
    <property type="entry name" value="Alpha/beta_knot_MTases"/>
</dbReference>
<dbReference type="PANTHER" id="PTHR33603">
    <property type="entry name" value="METHYLTRANSFERASE"/>
    <property type="match status" value="1"/>
</dbReference>
<proteinExistence type="inferred from homology"/>
<dbReference type="CDD" id="cd18081">
    <property type="entry name" value="RlmH-like"/>
    <property type="match status" value="1"/>
</dbReference>
<keyword evidence="3 7" id="KW-0489">Methyltransferase</keyword>
<gene>
    <name evidence="7 8" type="primary">rlmH</name>
    <name evidence="8" type="ORF">SAMEA3545359_02571</name>
</gene>
<dbReference type="GO" id="GO:0070038">
    <property type="term" value="F:rRNA (pseudouridine-N3-)-methyltransferase activity"/>
    <property type="evidence" value="ECO:0007669"/>
    <property type="project" value="UniProtKB-UniRule"/>
</dbReference>
<comment type="function">
    <text evidence="7">Specifically methylates the pseudouridine at position 1915 (m3Psi1915) in 23S rRNA.</text>
</comment>
<dbReference type="InterPro" id="IPR003742">
    <property type="entry name" value="RlmH-like"/>
</dbReference>
<evidence type="ECO:0000256" key="1">
    <source>
        <dbReference type="ARBA" id="ARBA00022490"/>
    </source>
</evidence>
<evidence type="ECO:0000256" key="2">
    <source>
        <dbReference type="ARBA" id="ARBA00022552"/>
    </source>
</evidence>
<dbReference type="PANTHER" id="PTHR33603:SF1">
    <property type="entry name" value="RIBOSOMAL RNA LARGE SUBUNIT METHYLTRANSFERASE H"/>
    <property type="match status" value="1"/>
</dbReference>
<comment type="catalytic activity">
    <reaction evidence="7">
        <text>pseudouridine(1915) in 23S rRNA + S-adenosyl-L-methionine = N(3)-methylpseudouridine(1915) in 23S rRNA + S-adenosyl-L-homocysteine + H(+)</text>
        <dbReference type="Rhea" id="RHEA:42752"/>
        <dbReference type="Rhea" id="RHEA-COMP:10221"/>
        <dbReference type="Rhea" id="RHEA-COMP:10222"/>
        <dbReference type="ChEBI" id="CHEBI:15378"/>
        <dbReference type="ChEBI" id="CHEBI:57856"/>
        <dbReference type="ChEBI" id="CHEBI:59789"/>
        <dbReference type="ChEBI" id="CHEBI:65314"/>
        <dbReference type="ChEBI" id="CHEBI:74486"/>
        <dbReference type="EC" id="2.1.1.177"/>
    </reaction>
</comment>
<evidence type="ECO:0000313" key="8">
    <source>
        <dbReference type="EMBL" id="SCJ88419.1"/>
    </source>
</evidence>
<dbReference type="PIRSF" id="PIRSF004505">
    <property type="entry name" value="MT_bac"/>
    <property type="match status" value="1"/>
</dbReference>
<dbReference type="GO" id="GO:0005737">
    <property type="term" value="C:cytoplasm"/>
    <property type="evidence" value="ECO:0007669"/>
    <property type="project" value="UniProtKB-SubCell"/>
</dbReference>